<evidence type="ECO:0000256" key="2">
    <source>
        <dbReference type="ARBA" id="ARBA00023235"/>
    </source>
</evidence>
<evidence type="ECO:0000313" key="9">
    <source>
        <dbReference type="Proteomes" id="UP000319040"/>
    </source>
</evidence>
<gene>
    <name evidence="8" type="ORF">SAMN06265379_102147</name>
</gene>
<dbReference type="GO" id="GO:0004150">
    <property type="term" value="F:dihydroneopterin aldolase activity"/>
    <property type="evidence" value="ECO:0007669"/>
    <property type="project" value="InterPro"/>
</dbReference>
<evidence type="ECO:0000256" key="4">
    <source>
        <dbReference type="ARBA" id="ARBA00044039"/>
    </source>
</evidence>
<dbReference type="AlphaFoldDB" id="A0A521BWL6"/>
<dbReference type="Pfam" id="PF02152">
    <property type="entry name" value="FolB"/>
    <property type="match status" value="1"/>
</dbReference>
<dbReference type="SUPFAM" id="SSF55620">
    <property type="entry name" value="Tetrahydrobiopterin biosynthesis enzymes-like"/>
    <property type="match status" value="1"/>
</dbReference>
<evidence type="ECO:0000259" key="7">
    <source>
        <dbReference type="SMART" id="SM00905"/>
    </source>
</evidence>
<comment type="catalytic activity">
    <reaction evidence="3">
        <text>7,8-dihydroneopterin 3'-triphosphate = 7,8-dihydromonapterin 3'-triphosphate</text>
        <dbReference type="Rhea" id="RHEA:28346"/>
        <dbReference type="ChEBI" id="CHEBI:58462"/>
        <dbReference type="ChEBI" id="CHEBI:61186"/>
        <dbReference type="EC" id="5.1.99.7"/>
    </reaction>
</comment>
<proteinExistence type="inferred from homology"/>
<dbReference type="SMART" id="SM00905">
    <property type="entry name" value="FolB"/>
    <property type="match status" value="1"/>
</dbReference>
<evidence type="ECO:0000256" key="6">
    <source>
        <dbReference type="ARBA" id="ARBA00044306"/>
    </source>
</evidence>
<dbReference type="NCBIfam" id="TIGR00526">
    <property type="entry name" value="folB_dom"/>
    <property type="match status" value="1"/>
</dbReference>
<dbReference type="GO" id="GO:0006760">
    <property type="term" value="P:folic acid-containing compound metabolic process"/>
    <property type="evidence" value="ECO:0007669"/>
    <property type="project" value="InterPro"/>
</dbReference>
<sequence>MEIIRIKDLLLRTQVGFNKHELGKKQDLLLNVAIYYSTEGEEESDNPSQALDYRTICKKIVHMVESTHFALLEKVANDVANLILEMERVEKVNIEVDKPHALRFARSVSFTCSKSKNIGRETTGFDESV</sequence>
<keyword evidence="2" id="KW-0413">Isomerase</keyword>
<dbReference type="GO" id="GO:0005829">
    <property type="term" value="C:cytosol"/>
    <property type="evidence" value="ECO:0007669"/>
    <property type="project" value="TreeGrafter"/>
</dbReference>
<keyword evidence="9" id="KW-1185">Reference proteome</keyword>
<evidence type="ECO:0000256" key="1">
    <source>
        <dbReference type="ARBA" id="ARBA00005708"/>
    </source>
</evidence>
<dbReference type="PANTHER" id="PTHR42844">
    <property type="entry name" value="DIHYDRONEOPTERIN ALDOLASE 1-RELATED"/>
    <property type="match status" value="1"/>
</dbReference>
<evidence type="ECO:0000256" key="3">
    <source>
        <dbReference type="ARBA" id="ARBA00043806"/>
    </source>
</evidence>
<feature type="domain" description="Dihydroneopterin aldolase/epimerase" evidence="7">
    <location>
        <begin position="4"/>
        <end position="114"/>
    </location>
</feature>
<comment type="similarity">
    <text evidence="1">Belongs to the DHNA family.</text>
</comment>
<evidence type="ECO:0000256" key="5">
    <source>
        <dbReference type="ARBA" id="ARBA00044197"/>
    </source>
</evidence>
<dbReference type="OrthoDB" id="1121389at2"/>
<dbReference type="InterPro" id="IPR043133">
    <property type="entry name" value="GTP-CH-I_C/QueF"/>
</dbReference>
<dbReference type="RefSeq" id="WP_142532463.1">
    <property type="nucleotide sequence ID" value="NZ_FXTB01000002.1"/>
</dbReference>
<dbReference type="Gene3D" id="3.30.1130.10">
    <property type="match status" value="1"/>
</dbReference>
<dbReference type="EMBL" id="FXTB01000002">
    <property type="protein sequence ID" value="SMO51558.1"/>
    <property type="molecule type" value="Genomic_DNA"/>
</dbReference>
<dbReference type="Proteomes" id="UP000319040">
    <property type="component" value="Unassembled WGS sequence"/>
</dbReference>
<dbReference type="InterPro" id="IPR006157">
    <property type="entry name" value="FolB_dom"/>
</dbReference>
<name>A0A521BWL6_SACCC</name>
<dbReference type="PANTHER" id="PTHR42844:SF10">
    <property type="entry name" value="DIHYDRONEOPTERIN TRIPHOSPHATE 2'-EPIMERASE"/>
    <property type="match status" value="1"/>
</dbReference>
<organism evidence="8 9">
    <name type="scientific">Saccharicrinis carchari</name>
    <dbReference type="NCBI Taxonomy" id="1168039"/>
    <lineage>
        <taxon>Bacteria</taxon>
        <taxon>Pseudomonadati</taxon>
        <taxon>Bacteroidota</taxon>
        <taxon>Bacteroidia</taxon>
        <taxon>Marinilabiliales</taxon>
        <taxon>Marinilabiliaceae</taxon>
        <taxon>Saccharicrinis</taxon>
    </lineage>
</organism>
<dbReference type="InterPro" id="IPR006156">
    <property type="entry name" value="Dihydroneopterin_aldolase"/>
</dbReference>
<evidence type="ECO:0000313" key="8">
    <source>
        <dbReference type="EMBL" id="SMO51558.1"/>
    </source>
</evidence>
<dbReference type="GO" id="GO:0008719">
    <property type="term" value="F:dihydroneopterin triphosphate 2'-epimerase activity"/>
    <property type="evidence" value="ECO:0007669"/>
    <property type="project" value="UniProtKB-EC"/>
</dbReference>
<reference evidence="8 9" key="1">
    <citation type="submission" date="2017-05" db="EMBL/GenBank/DDBJ databases">
        <authorList>
            <person name="Varghese N."/>
            <person name="Submissions S."/>
        </authorList>
    </citation>
    <scope>NUCLEOTIDE SEQUENCE [LARGE SCALE GENOMIC DNA]</scope>
    <source>
        <strain evidence="8 9">DSM 27040</strain>
    </source>
</reference>
<dbReference type="EC" id="5.1.99.7" evidence="4"/>
<protein>
    <recommendedName>
        <fullName evidence="5">Dihydroneopterin triphosphate 2'-epimerase</fullName>
        <ecNumber evidence="4">5.1.99.7</ecNumber>
    </recommendedName>
    <alternativeName>
        <fullName evidence="6">D-erythro-7,8-dihydroneopterin triphosphate epimerase</fullName>
    </alternativeName>
</protein>
<accession>A0A521BWL6</accession>